<dbReference type="Proteomes" id="UP000277928">
    <property type="component" value="Unassembled WGS sequence"/>
</dbReference>
<evidence type="ECO:0000313" key="2">
    <source>
        <dbReference type="EMBL" id="VDK78912.1"/>
    </source>
</evidence>
<feature type="compositionally biased region" description="Basic and acidic residues" evidence="1">
    <location>
        <begin position="420"/>
        <end position="431"/>
    </location>
</feature>
<dbReference type="OMA" id="FHDAPEE"/>
<dbReference type="AlphaFoldDB" id="A0A3P6SSR6"/>
<feature type="region of interest" description="Disordered" evidence="1">
    <location>
        <begin position="605"/>
        <end position="684"/>
    </location>
</feature>
<feature type="compositionally biased region" description="Acidic residues" evidence="1">
    <location>
        <begin position="228"/>
        <end position="240"/>
    </location>
</feature>
<feature type="region of interest" description="Disordered" evidence="1">
    <location>
        <begin position="420"/>
        <end position="535"/>
    </location>
</feature>
<accession>A0A3P6SSR6</accession>
<feature type="compositionally biased region" description="Basic and acidic residues" evidence="1">
    <location>
        <begin position="466"/>
        <end position="479"/>
    </location>
</feature>
<evidence type="ECO:0000256" key="1">
    <source>
        <dbReference type="SAM" id="MobiDB-lite"/>
    </source>
</evidence>
<protein>
    <submittedName>
        <fullName evidence="2">Uncharacterized protein</fullName>
    </submittedName>
</protein>
<gene>
    <name evidence="2" type="ORF">NLS_LOCUS4266</name>
</gene>
<feature type="compositionally biased region" description="Basic and acidic residues" evidence="1">
    <location>
        <begin position="496"/>
        <end position="506"/>
    </location>
</feature>
<feature type="compositionally biased region" description="Basic and acidic residues" evidence="1">
    <location>
        <begin position="313"/>
        <end position="325"/>
    </location>
</feature>
<feature type="region of interest" description="Disordered" evidence="1">
    <location>
        <begin position="21"/>
        <end position="43"/>
    </location>
</feature>
<feature type="compositionally biased region" description="Basic and acidic residues" evidence="1">
    <location>
        <begin position="100"/>
        <end position="128"/>
    </location>
</feature>
<reference evidence="2 3" key="1">
    <citation type="submission" date="2018-08" db="EMBL/GenBank/DDBJ databases">
        <authorList>
            <person name="Laetsch R D."/>
            <person name="Stevens L."/>
            <person name="Kumar S."/>
            <person name="Blaxter L. M."/>
        </authorList>
    </citation>
    <scope>NUCLEOTIDE SEQUENCE [LARGE SCALE GENOMIC DNA]</scope>
</reference>
<dbReference type="OrthoDB" id="5870358at2759"/>
<keyword evidence="3" id="KW-1185">Reference proteome</keyword>
<name>A0A3P6SSR6_LITSI</name>
<feature type="compositionally biased region" description="Basic and acidic residues" evidence="1">
    <location>
        <begin position="605"/>
        <end position="621"/>
    </location>
</feature>
<evidence type="ECO:0000313" key="3">
    <source>
        <dbReference type="Proteomes" id="UP000277928"/>
    </source>
</evidence>
<feature type="region of interest" description="Disordered" evidence="1">
    <location>
        <begin position="221"/>
        <end position="346"/>
    </location>
</feature>
<sequence length="924" mass="103522">MAEVEDCRTFQVNGIEAEERKTKIVEDDEALNDEPLNTENSQVSEMTLEEMESDDVEEMDDRVTLDEQQENGLSTVMEGEELSAVEVMQRAVEIVEAGSEPEHKESGIDQGKRMVEEQTVEDRIEHQVPDITGTNADIMTTSMDSIEELPTSEEQAMEIETSALTEQKTDVPVQPGNFIVEVALTAEAAAEAEALTEEDQTTMSSEVEASQEINKIEAVLEEQSAPVEVEESTPVQDDEATEQHTASPETKFEVEIQEMSDARSEMEQAQDTLKHAEPFEITEDITAEQSLITDESETVLEESSGAGAGAEGTQKEEDVENERIEPTSNVDLSNEEKQSEIWGNETIKLSEDNLEKTVSEESIASAQPAEEKLEAIYSSRASSLPDETNDASMTTPLAAAQEFTFDESLAKSIIEDKVLSRKISATEEKYPSRKTSAIGEAPSRKVSAVKENALSRQASVAQNEKAPSRKSSEVREKKPLSRKSSAIQETGPPSRKTSEIDGDVPRRKTSTVQEEKIPSRKSSAIRKVSSEIKEEEKIAEISPKLTEALESVKEERIKLVKGESEAEPEPESNLEDTVAEVLTAELQYKIPTKDIADEVKKIREAEKVDESEKYAAADKRKSPSPVRQRISSPRKRSPSPIRKRQDVPPSPIKGKAVYESSYRSYDHDTYRQRGPPPRIPSYLSFSSYTPVERTTYTPMSSWIQNTAQKYRSNYSTASTYKPQPIYTSIFDDIVSSGPFSSSLYSANRLLERSRSRSRELRNAHRSKRSTSNYYRYTSNYAITPLRTRDYSTPPLSSVYHPSRSGSFISFLAYSKQKRDELERSSSRISAIDEINRASSRSNVGMFYGKERLSRVDSYVRDSSRNADYGFVDTYSKYRSSSRPYLQQVYTPTTRYTAYPATYLPSSHNALSHIHSGFSSHWSSS</sequence>
<proteinExistence type="predicted"/>
<feature type="region of interest" description="Disordered" evidence="1">
    <location>
        <begin position="94"/>
        <end position="136"/>
    </location>
</feature>
<organism evidence="2 3">
    <name type="scientific">Litomosoides sigmodontis</name>
    <name type="common">Filarial nematode worm</name>
    <dbReference type="NCBI Taxonomy" id="42156"/>
    <lineage>
        <taxon>Eukaryota</taxon>
        <taxon>Metazoa</taxon>
        <taxon>Ecdysozoa</taxon>
        <taxon>Nematoda</taxon>
        <taxon>Chromadorea</taxon>
        <taxon>Rhabditida</taxon>
        <taxon>Spirurina</taxon>
        <taxon>Spiruromorpha</taxon>
        <taxon>Filarioidea</taxon>
        <taxon>Onchocercidae</taxon>
        <taxon>Litomosoides</taxon>
    </lineage>
</organism>
<feature type="compositionally biased region" description="Basic and acidic residues" evidence="1">
    <location>
        <begin position="250"/>
        <end position="278"/>
    </location>
</feature>
<dbReference type="EMBL" id="UYRX01000265">
    <property type="protein sequence ID" value="VDK78912.1"/>
    <property type="molecule type" value="Genomic_DNA"/>
</dbReference>
<dbReference type="STRING" id="42156.A0A3P6SSR6"/>